<accession>A0A8C3E144</accession>
<comment type="similarity">
    <text evidence="1">Belongs to the UPF0728 family.</text>
</comment>
<dbReference type="Ensembl" id="ENSCMUT00000015843.2">
    <property type="protein sequence ID" value="ENSCMUP00000014759.1"/>
    <property type="gene ID" value="ENSCMUG00000009216.2"/>
</dbReference>
<dbReference type="PANTHER" id="PTHR28448:SF1">
    <property type="entry name" value="UPF0728 PROTEIN C10ORF53"/>
    <property type="match status" value="1"/>
</dbReference>
<protein>
    <submittedName>
        <fullName evidence="2">Uncharacterized protein</fullName>
    </submittedName>
</protein>
<reference evidence="3" key="1">
    <citation type="submission" date="2019-10" db="EMBL/GenBank/DDBJ databases">
        <title>Corvus moneduloides (New Caledonian crow) genome, bCorMon1, primary haplotype.</title>
        <authorList>
            <person name="Rutz C."/>
            <person name="Fungtammasan C."/>
            <person name="Mountcastle J."/>
            <person name="Formenti G."/>
            <person name="Chow W."/>
            <person name="Howe K."/>
            <person name="Steele M.P."/>
            <person name="Fernandes J."/>
            <person name="Gilbert M.T.P."/>
            <person name="Fedrigo O."/>
            <person name="Jarvis E.D."/>
            <person name="Gemmell N."/>
        </authorList>
    </citation>
    <scope>NUCLEOTIDE SEQUENCE [LARGE SCALE GENOMIC DNA]</scope>
</reference>
<dbReference type="Pfam" id="PF15092">
    <property type="entry name" value="UPF0728"/>
    <property type="match status" value="1"/>
</dbReference>
<evidence type="ECO:0000313" key="2">
    <source>
        <dbReference type="Ensembl" id="ENSCMUP00000014759.1"/>
    </source>
</evidence>
<organism evidence="2 3">
    <name type="scientific">Corvus moneduloides</name>
    <name type="common">New Caledonian crow</name>
    <dbReference type="NCBI Taxonomy" id="1196302"/>
    <lineage>
        <taxon>Eukaryota</taxon>
        <taxon>Metazoa</taxon>
        <taxon>Chordata</taxon>
        <taxon>Craniata</taxon>
        <taxon>Vertebrata</taxon>
        <taxon>Euteleostomi</taxon>
        <taxon>Archelosauria</taxon>
        <taxon>Archosauria</taxon>
        <taxon>Dinosauria</taxon>
        <taxon>Saurischia</taxon>
        <taxon>Theropoda</taxon>
        <taxon>Coelurosauria</taxon>
        <taxon>Aves</taxon>
        <taxon>Neognathae</taxon>
        <taxon>Neoaves</taxon>
        <taxon>Telluraves</taxon>
        <taxon>Australaves</taxon>
        <taxon>Passeriformes</taxon>
        <taxon>Corvoidea</taxon>
        <taxon>Corvidae</taxon>
        <taxon>Corvus</taxon>
    </lineage>
</organism>
<dbReference type="PANTHER" id="PTHR28448">
    <property type="entry name" value="UPF0728 PROTEIN C10ORF53"/>
    <property type="match status" value="1"/>
</dbReference>
<evidence type="ECO:0000313" key="3">
    <source>
        <dbReference type="Proteomes" id="UP000694553"/>
    </source>
</evidence>
<dbReference type="InterPro" id="IPR027885">
    <property type="entry name" value="UPF0728"/>
</dbReference>
<sequence length="85" mass="9791">MALNYINTGFFSSSKVLKLRYTQNSLETKQLQYWPLLLCPFPAILKADGHHVIQKVVTDWNAVDLVVDREIVFHCNIHDLDFGNS</sequence>
<dbReference type="Proteomes" id="UP000694553">
    <property type="component" value="Unassembled WGS sequence"/>
</dbReference>
<proteinExistence type="inferred from homology"/>
<reference evidence="2" key="2">
    <citation type="submission" date="2025-08" db="UniProtKB">
        <authorList>
            <consortium name="Ensembl"/>
        </authorList>
    </citation>
    <scope>IDENTIFICATION</scope>
</reference>
<keyword evidence="3" id="KW-1185">Reference proteome</keyword>
<name>A0A8C3E144_CORMO</name>
<dbReference type="AlphaFoldDB" id="A0A8C3E144"/>
<evidence type="ECO:0000256" key="1">
    <source>
        <dbReference type="ARBA" id="ARBA00009973"/>
    </source>
</evidence>
<reference evidence="2" key="3">
    <citation type="submission" date="2025-09" db="UniProtKB">
        <authorList>
            <consortium name="Ensembl"/>
        </authorList>
    </citation>
    <scope>IDENTIFICATION</scope>
</reference>